<dbReference type="Gene3D" id="3.90.550.10">
    <property type="entry name" value="Spore Coat Polysaccharide Biosynthesis Protein SpsA, Chain A"/>
    <property type="match status" value="1"/>
</dbReference>
<dbReference type="OrthoDB" id="9772170at2"/>
<dbReference type="SUPFAM" id="SSF53448">
    <property type="entry name" value="Nucleotide-diphospho-sugar transferases"/>
    <property type="match status" value="1"/>
</dbReference>
<accession>A0A5C5YNI0</accession>
<keyword evidence="2" id="KW-0808">Transferase</keyword>
<evidence type="ECO:0000259" key="1">
    <source>
        <dbReference type="Pfam" id="PF00535"/>
    </source>
</evidence>
<evidence type="ECO:0000313" key="3">
    <source>
        <dbReference type="Proteomes" id="UP000315010"/>
    </source>
</evidence>
<dbReference type="GO" id="GO:0016757">
    <property type="term" value="F:glycosyltransferase activity"/>
    <property type="evidence" value="ECO:0007669"/>
    <property type="project" value="UniProtKB-KW"/>
</dbReference>
<dbReference type="InterPro" id="IPR001173">
    <property type="entry name" value="Glyco_trans_2-like"/>
</dbReference>
<dbReference type="EC" id="2.4.1.305" evidence="2"/>
<dbReference type="Pfam" id="PF00535">
    <property type="entry name" value="Glycos_transf_2"/>
    <property type="match status" value="1"/>
</dbReference>
<evidence type="ECO:0000313" key="2">
    <source>
        <dbReference type="EMBL" id="TWT76512.1"/>
    </source>
</evidence>
<dbReference type="PANTHER" id="PTHR43685">
    <property type="entry name" value="GLYCOSYLTRANSFERASE"/>
    <property type="match status" value="1"/>
</dbReference>
<organism evidence="2 3">
    <name type="scientific">Novipirellula herctigrandis</name>
    <dbReference type="NCBI Taxonomy" id="2527986"/>
    <lineage>
        <taxon>Bacteria</taxon>
        <taxon>Pseudomonadati</taxon>
        <taxon>Planctomycetota</taxon>
        <taxon>Planctomycetia</taxon>
        <taxon>Pirellulales</taxon>
        <taxon>Pirellulaceae</taxon>
        <taxon>Novipirellula</taxon>
    </lineage>
</organism>
<sequence length="362" mass="40805">MIEPIRYDQEACPGLVTIVIPAYNRDHLIGATLETIRSQTYPNWEVIVVEDASVGETERIVNEFGDSVPNSVRYFRNAKNLGAADTRNVAFRVAQGQYIATLDSDDRWLPKYLQTMVDTLVRTGCDFAYADVTMVEDGTDRVIGNYGPTAEEVADFPTSLFSRGFLTPSATLMRRSVLERTGQWSSNHEYCEDYEFFLRCATLGVSFTHVPQSHCLYRKCHGDATTAKLALVVEAVAYTIRQYIGSPAIDPSTCRDYACKVFQQASRIHRRSKPENDASADRFRGGQLLIEAWRLRPARLHLLMKGLSVMLDSTATRMLVSKRPRPMLRTKIENLPKAVDILAQQLNRAEPINISESRKRAA</sequence>
<dbReference type="Proteomes" id="UP000315010">
    <property type="component" value="Unassembled WGS sequence"/>
</dbReference>
<dbReference type="InterPro" id="IPR050834">
    <property type="entry name" value="Glycosyltransf_2"/>
</dbReference>
<keyword evidence="2" id="KW-0328">Glycosyltransferase</keyword>
<protein>
    <submittedName>
        <fullName evidence="2">UDP-Glc:alpha-D-GlcNAc-diphosphoundecaprenol beta-1,3-glucosyltransferase WfgD</fullName>
        <ecNumber evidence="2">2.4.1.305</ecNumber>
    </submittedName>
</protein>
<reference evidence="2 3" key="1">
    <citation type="submission" date="2019-02" db="EMBL/GenBank/DDBJ databases">
        <title>Deep-cultivation of Planctomycetes and their phenomic and genomic characterization uncovers novel biology.</title>
        <authorList>
            <person name="Wiegand S."/>
            <person name="Jogler M."/>
            <person name="Boedeker C."/>
            <person name="Pinto D."/>
            <person name="Vollmers J."/>
            <person name="Rivas-Marin E."/>
            <person name="Kohn T."/>
            <person name="Peeters S.H."/>
            <person name="Heuer A."/>
            <person name="Rast P."/>
            <person name="Oberbeckmann S."/>
            <person name="Bunk B."/>
            <person name="Jeske O."/>
            <person name="Meyerdierks A."/>
            <person name="Storesund J.E."/>
            <person name="Kallscheuer N."/>
            <person name="Luecker S."/>
            <person name="Lage O.M."/>
            <person name="Pohl T."/>
            <person name="Merkel B.J."/>
            <person name="Hornburger P."/>
            <person name="Mueller R.-W."/>
            <person name="Bruemmer F."/>
            <person name="Labrenz M."/>
            <person name="Spormann A.M."/>
            <person name="Op Den Camp H."/>
            <person name="Overmann J."/>
            <person name="Amann R."/>
            <person name="Jetten M.S.M."/>
            <person name="Mascher T."/>
            <person name="Medema M.H."/>
            <person name="Devos D.P."/>
            <person name="Kaster A.-K."/>
            <person name="Ovreas L."/>
            <person name="Rohde M."/>
            <person name="Galperin M.Y."/>
            <person name="Jogler C."/>
        </authorList>
    </citation>
    <scope>NUCLEOTIDE SEQUENCE [LARGE SCALE GENOMIC DNA]</scope>
    <source>
        <strain evidence="2 3">CA13</strain>
    </source>
</reference>
<dbReference type="AlphaFoldDB" id="A0A5C5YNI0"/>
<dbReference type="PANTHER" id="PTHR43685:SF2">
    <property type="entry name" value="GLYCOSYLTRANSFERASE 2-LIKE DOMAIN-CONTAINING PROTEIN"/>
    <property type="match status" value="1"/>
</dbReference>
<comment type="caution">
    <text evidence="2">The sequence shown here is derived from an EMBL/GenBank/DDBJ whole genome shotgun (WGS) entry which is preliminary data.</text>
</comment>
<proteinExistence type="predicted"/>
<name>A0A5C5YNI0_9BACT</name>
<dbReference type="InterPro" id="IPR029044">
    <property type="entry name" value="Nucleotide-diphossugar_trans"/>
</dbReference>
<dbReference type="EMBL" id="SJPJ01000002">
    <property type="protein sequence ID" value="TWT76512.1"/>
    <property type="molecule type" value="Genomic_DNA"/>
</dbReference>
<feature type="domain" description="Glycosyltransferase 2-like" evidence="1">
    <location>
        <begin position="17"/>
        <end position="180"/>
    </location>
</feature>
<gene>
    <name evidence="2" type="primary">wfgD_2</name>
    <name evidence="2" type="ORF">CA13_70070</name>
</gene>
<keyword evidence="3" id="KW-1185">Reference proteome</keyword>
<dbReference type="RefSeq" id="WP_146404268.1">
    <property type="nucleotide sequence ID" value="NZ_SJPJ01000002.1"/>
</dbReference>